<dbReference type="AlphaFoldDB" id="A0A0L0S6P5"/>
<dbReference type="InterPro" id="IPR044066">
    <property type="entry name" value="TRIAD_supradom"/>
</dbReference>
<dbReference type="CDD" id="cd22584">
    <property type="entry name" value="Rcat_RBR_unk"/>
    <property type="match status" value="1"/>
</dbReference>
<dbReference type="GO" id="GO:0008270">
    <property type="term" value="F:zinc ion binding"/>
    <property type="evidence" value="ECO:0007669"/>
    <property type="project" value="UniProtKB-KW"/>
</dbReference>
<evidence type="ECO:0000256" key="6">
    <source>
        <dbReference type="ARBA" id="ARBA00022771"/>
    </source>
</evidence>
<comment type="catalytic activity">
    <reaction evidence="1">
        <text>[E2 ubiquitin-conjugating enzyme]-S-ubiquitinyl-L-cysteine + [acceptor protein]-L-lysine = [E2 ubiquitin-conjugating enzyme]-L-cysteine + [acceptor protein]-N(6)-ubiquitinyl-L-lysine.</text>
        <dbReference type="EC" id="2.3.2.31"/>
    </reaction>
</comment>
<evidence type="ECO:0000256" key="3">
    <source>
        <dbReference type="ARBA" id="ARBA00022679"/>
    </source>
</evidence>
<dbReference type="PROSITE" id="PS00518">
    <property type="entry name" value="ZF_RING_1"/>
    <property type="match status" value="1"/>
</dbReference>
<evidence type="ECO:0000313" key="11">
    <source>
        <dbReference type="EMBL" id="KNE58278.1"/>
    </source>
</evidence>
<dbReference type="InterPro" id="IPR017907">
    <property type="entry name" value="Znf_RING_CS"/>
</dbReference>
<keyword evidence="3" id="KW-0808">Transferase</keyword>
<evidence type="ECO:0000259" key="10">
    <source>
        <dbReference type="PROSITE" id="PS51873"/>
    </source>
</evidence>
<dbReference type="Proteomes" id="UP000054350">
    <property type="component" value="Unassembled WGS sequence"/>
</dbReference>
<sequence length="537" mass="59830">MAHVYLDDHDALLDPSLRLALLLQAQEAFGPATGAVHVDQDPDATLINADLNDNHDAALGSGAATHNEHEDAAHAASMQLIQDMFLADFFMTQEEEQLRRDKALAMRLREIDDRGVDDRVYAGINNPMPIVRAEDLPLYVPPPPPVMGECTVCFSSLRIVPRSRGVALPAATDAAQKDDGAPADGVLFPTCEHEYCAGCLLSWIKSTVNDRTLQFPTTCAHDGCTATLTGEHARKLLAGTAHQQLREKYLLRNIEASGRAVYCPRRACGAMVVVENVKQLQDAPDALVVCSQCQEQFCFRCRVADHYPLSCAQYRALPAHERDPEDVALHRLAEQNQWKRCPLCRAVVERKVGCNYMKCLCGAGWCFRCGTKYLDHTSTVLYQHGRPGCDCLLFDMPGEQEPPAPAPRQVRVGIVVAQALLPLQDDDHDDQPVQDPRAPAPWPRSQNGRRIMACGPHREVLHPDDPDSRLPAWLANTYRSRECHYCGHDFESWDALINHFHTTDAHGVWLCCGRTFMDVEGYLNHLDNAHDGRVQNW</sequence>
<reference evidence="12" key="2">
    <citation type="submission" date="2009-11" db="EMBL/GenBank/DDBJ databases">
        <title>The Genome Sequence of Allomyces macrogynus strain ATCC 38327.</title>
        <authorList>
            <consortium name="The Broad Institute Genome Sequencing Platform"/>
            <person name="Russ C."/>
            <person name="Cuomo C."/>
            <person name="Shea T."/>
            <person name="Young S.K."/>
            <person name="Zeng Q."/>
            <person name="Koehrsen M."/>
            <person name="Haas B."/>
            <person name="Borodovsky M."/>
            <person name="Guigo R."/>
            <person name="Alvarado L."/>
            <person name="Berlin A."/>
            <person name="Borenstein D."/>
            <person name="Chen Z."/>
            <person name="Engels R."/>
            <person name="Freedman E."/>
            <person name="Gellesch M."/>
            <person name="Goldberg J."/>
            <person name="Griggs A."/>
            <person name="Gujja S."/>
            <person name="Heiman D."/>
            <person name="Hepburn T."/>
            <person name="Howarth C."/>
            <person name="Jen D."/>
            <person name="Larson L."/>
            <person name="Lewis B."/>
            <person name="Mehta T."/>
            <person name="Park D."/>
            <person name="Pearson M."/>
            <person name="Roberts A."/>
            <person name="Saif S."/>
            <person name="Shenoy N."/>
            <person name="Sisk P."/>
            <person name="Stolte C."/>
            <person name="Sykes S."/>
            <person name="Walk T."/>
            <person name="White J."/>
            <person name="Yandava C."/>
            <person name="Burger G."/>
            <person name="Gray M.W."/>
            <person name="Holland P.W.H."/>
            <person name="King N."/>
            <person name="Lang F.B.F."/>
            <person name="Roger A.J."/>
            <person name="Ruiz-Trillo I."/>
            <person name="Lander E."/>
            <person name="Nusbaum C."/>
        </authorList>
    </citation>
    <scope>NUCLEOTIDE SEQUENCE [LARGE SCALE GENOMIC DNA]</scope>
    <source>
        <strain evidence="12">ATCC 38327</strain>
    </source>
</reference>
<dbReference type="PANTHER" id="PTHR11685">
    <property type="entry name" value="RBR FAMILY RING FINGER AND IBR DOMAIN-CONTAINING"/>
    <property type="match status" value="1"/>
</dbReference>
<dbReference type="SMART" id="SM00647">
    <property type="entry name" value="IBR"/>
    <property type="match status" value="2"/>
</dbReference>
<accession>A0A0L0S6P5</accession>
<dbReference type="PROSITE" id="PS51873">
    <property type="entry name" value="TRIAD"/>
    <property type="match status" value="1"/>
</dbReference>
<keyword evidence="8" id="KW-0862">Zinc</keyword>
<keyword evidence="4" id="KW-0479">Metal-binding</keyword>
<dbReference type="Pfam" id="PF01485">
    <property type="entry name" value="IBR"/>
    <property type="match status" value="2"/>
</dbReference>
<protein>
    <recommendedName>
        <fullName evidence="2">RBR-type E3 ubiquitin transferase</fullName>
        <ecNumber evidence="2">2.3.2.31</ecNumber>
    </recommendedName>
</protein>
<feature type="region of interest" description="Disordered" evidence="9">
    <location>
        <begin position="425"/>
        <end position="446"/>
    </location>
</feature>
<evidence type="ECO:0000256" key="5">
    <source>
        <dbReference type="ARBA" id="ARBA00022737"/>
    </source>
</evidence>
<evidence type="ECO:0000256" key="7">
    <source>
        <dbReference type="ARBA" id="ARBA00022786"/>
    </source>
</evidence>
<dbReference type="Gene3D" id="3.30.40.10">
    <property type="entry name" value="Zinc/RING finger domain, C3HC4 (zinc finger)"/>
    <property type="match status" value="1"/>
</dbReference>
<dbReference type="EMBL" id="GG745332">
    <property type="protein sequence ID" value="KNE58278.1"/>
    <property type="molecule type" value="Genomic_DNA"/>
</dbReference>
<name>A0A0L0S6P5_ALLM3</name>
<dbReference type="STRING" id="578462.A0A0L0S6P5"/>
<dbReference type="EC" id="2.3.2.31" evidence="2"/>
<gene>
    <name evidence="11" type="ORF">AMAG_05088</name>
</gene>
<keyword evidence="12" id="KW-1185">Reference proteome</keyword>
<dbReference type="OrthoDB" id="9977870at2759"/>
<evidence type="ECO:0000256" key="1">
    <source>
        <dbReference type="ARBA" id="ARBA00001798"/>
    </source>
</evidence>
<evidence type="ECO:0000256" key="9">
    <source>
        <dbReference type="SAM" id="MobiDB-lite"/>
    </source>
</evidence>
<dbReference type="SUPFAM" id="SSF57850">
    <property type="entry name" value="RING/U-box"/>
    <property type="match status" value="3"/>
</dbReference>
<feature type="domain" description="RING-type" evidence="10">
    <location>
        <begin position="146"/>
        <end position="388"/>
    </location>
</feature>
<dbReference type="VEuPathDB" id="FungiDB:AMAG_05088"/>
<dbReference type="eggNOG" id="KOG1812">
    <property type="taxonomic scope" value="Eukaryota"/>
</dbReference>
<dbReference type="InterPro" id="IPR031127">
    <property type="entry name" value="E3_UB_ligase_RBR"/>
</dbReference>
<dbReference type="InterPro" id="IPR002867">
    <property type="entry name" value="IBR_dom"/>
</dbReference>
<keyword evidence="6" id="KW-0863">Zinc-finger</keyword>
<proteinExistence type="predicted"/>
<evidence type="ECO:0000313" key="12">
    <source>
        <dbReference type="Proteomes" id="UP000054350"/>
    </source>
</evidence>
<evidence type="ECO:0000256" key="2">
    <source>
        <dbReference type="ARBA" id="ARBA00012251"/>
    </source>
</evidence>
<dbReference type="Gene3D" id="1.20.120.1750">
    <property type="match status" value="1"/>
</dbReference>
<keyword evidence="5" id="KW-0677">Repeat</keyword>
<evidence type="ECO:0000256" key="4">
    <source>
        <dbReference type="ARBA" id="ARBA00022723"/>
    </source>
</evidence>
<dbReference type="InterPro" id="IPR013083">
    <property type="entry name" value="Znf_RING/FYVE/PHD"/>
</dbReference>
<keyword evidence="7" id="KW-0833">Ubl conjugation pathway</keyword>
<dbReference type="GO" id="GO:0016567">
    <property type="term" value="P:protein ubiquitination"/>
    <property type="evidence" value="ECO:0007669"/>
    <property type="project" value="InterPro"/>
</dbReference>
<dbReference type="GO" id="GO:0061630">
    <property type="term" value="F:ubiquitin protein ligase activity"/>
    <property type="evidence" value="ECO:0007669"/>
    <property type="project" value="UniProtKB-EC"/>
</dbReference>
<organism evidence="11 12">
    <name type="scientific">Allomyces macrogynus (strain ATCC 38327)</name>
    <name type="common">Allomyces javanicus var. macrogynus</name>
    <dbReference type="NCBI Taxonomy" id="578462"/>
    <lineage>
        <taxon>Eukaryota</taxon>
        <taxon>Fungi</taxon>
        <taxon>Fungi incertae sedis</taxon>
        <taxon>Blastocladiomycota</taxon>
        <taxon>Blastocladiomycetes</taxon>
        <taxon>Blastocladiales</taxon>
        <taxon>Blastocladiaceae</taxon>
        <taxon>Allomyces</taxon>
    </lineage>
</organism>
<evidence type="ECO:0000256" key="8">
    <source>
        <dbReference type="ARBA" id="ARBA00022833"/>
    </source>
</evidence>
<reference evidence="11 12" key="1">
    <citation type="submission" date="2009-11" db="EMBL/GenBank/DDBJ databases">
        <title>Annotation of Allomyces macrogynus ATCC 38327.</title>
        <authorList>
            <consortium name="The Broad Institute Genome Sequencing Platform"/>
            <person name="Russ C."/>
            <person name="Cuomo C."/>
            <person name="Burger G."/>
            <person name="Gray M.W."/>
            <person name="Holland P.W.H."/>
            <person name="King N."/>
            <person name="Lang F.B.F."/>
            <person name="Roger A.J."/>
            <person name="Ruiz-Trillo I."/>
            <person name="Young S.K."/>
            <person name="Zeng Q."/>
            <person name="Gargeya S."/>
            <person name="Fitzgerald M."/>
            <person name="Haas B."/>
            <person name="Abouelleil A."/>
            <person name="Alvarado L."/>
            <person name="Arachchi H.M."/>
            <person name="Berlin A."/>
            <person name="Chapman S.B."/>
            <person name="Gearin G."/>
            <person name="Goldberg J."/>
            <person name="Griggs A."/>
            <person name="Gujja S."/>
            <person name="Hansen M."/>
            <person name="Heiman D."/>
            <person name="Howarth C."/>
            <person name="Larimer J."/>
            <person name="Lui A."/>
            <person name="MacDonald P.J.P."/>
            <person name="McCowen C."/>
            <person name="Montmayeur A."/>
            <person name="Murphy C."/>
            <person name="Neiman D."/>
            <person name="Pearson M."/>
            <person name="Priest M."/>
            <person name="Roberts A."/>
            <person name="Saif S."/>
            <person name="Shea T."/>
            <person name="Sisk P."/>
            <person name="Stolte C."/>
            <person name="Sykes S."/>
            <person name="Wortman J."/>
            <person name="Nusbaum C."/>
            <person name="Birren B."/>
        </authorList>
    </citation>
    <scope>NUCLEOTIDE SEQUENCE [LARGE SCALE GENOMIC DNA]</scope>
    <source>
        <strain evidence="11 12">ATCC 38327</strain>
    </source>
</reference>